<dbReference type="GO" id="GO:0019136">
    <property type="term" value="F:deoxynucleoside kinase activity"/>
    <property type="evidence" value="ECO:0007669"/>
    <property type="project" value="TreeGrafter"/>
</dbReference>
<dbReference type="PANTHER" id="PTHR10513:SF47">
    <property type="entry name" value="DEOXYNUCLEOSIDE KINASE DOMAIN-CONTAINING PROTEIN"/>
    <property type="match status" value="1"/>
</dbReference>
<name>A0AAE0LJ07_9CHLO</name>
<evidence type="ECO:0000313" key="4">
    <source>
        <dbReference type="Proteomes" id="UP001190700"/>
    </source>
</evidence>
<protein>
    <recommendedName>
        <fullName evidence="2">Deoxynucleoside kinase domain-containing protein</fullName>
    </recommendedName>
</protein>
<proteinExistence type="predicted"/>
<dbReference type="Pfam" id="PF01712">
    <property type="entry name" value="dNK"/>
    <property type="match status" value="1"/>
</dbReference>
<dbReference type="InterPro" id="IPR050566">
    <property type="entry name" value="Deoxyribonucleoside_kinase"/>
</dbReference>
<sequence>MSSAADNICSGMSPVTPGRSPDIEMKANDCASPTSICPEISNRVSFAVEGNIGVGKSTFLELIKSDETLTRLVDLHEEPVAQWQAVGGNPKHNMLNAFYSDSTRHAYTFQNYVFITRFLQHHNAAMNPKAPCCLLERSVFTDCCVFAKTVLEEGLMTDLEGAVYHSWFNPVLQTLPHLVPDAFVYLRASPQSCYRRLCIRSRTEEAAVGLDYLGKIHDKHEAWFVHGSMPATITPTGQAVSCGKLGEDLDGTSAVNVRVLDGKHSHAMLDGKTAIVVDCDAHLDNTWDWLESSRADAPFEGKRDLLQGCRPLYKDAEPFGDELKDLFHQRLRARENPDHFVKQFNA</sequence>
<evidence type="ECO:0000256" key="1">
    <source>
        <dbReference type="SAM" id="MobiDB-lite"/>
    </source>
</evidence>
<dbReference type="AlphaFoldDB" id="A0AAE0LJ07"/>
<dbReference type="Gene3D" id="3.40.50.300">
    <property type="entry name" value="P-loop containing nucleotide triphosphate hydrolases"/>
    <property type="match status" value="1"/>
</dbReference>
<keyword evidence="4" id="KW-1185">Reference proteome</keyword>
<dbReference type="CDD" id="cd01673">
    <property type="entry name" value="dNK"/>
    <property type="match status" value="1"/>
</dbReference>
<evidence type="ECO:0000259" key="2">
    <source>
        <dbReference type="Pfam" id="PF01712"/>
    </source>
</evidence>
<reference evidence="3 4" key="1">
    <citation type="journal article" date="2015" name="Genome Biol. Evol.">
        <title>Comparative Genomics of a Bacterivorous Green Alga Reveals Evolutionary Causalities and Consequences of Phago-Mixotrophic Mode of Nutrition.</title>
        <authorList>
            <person name="Burns J.A."/>
            <person name="Paasch A."/>
            <person name="Narechania A."/>
            <person name="Kim E."/>
        </authorList>
    </citation>
    <scope>NUCLEOTIDE SEQUENCE [LARGE SCALE GENOMIC DNA]</scope>
    <source>
        <strain evidence="3 4">PLY_AMNH</strain>
    </source>
</reference>
<feature type="domain" description="Deoxynucleoside kinase" evidence="2">
    <location>
        <begin position="46"/>
        <end position="228"/>
    </location>
</feature>
<dbReference type="SUPFAM" id="SSF52540">
    <property type="entry name" value="P-loop containing nucleoside triphosphate hydrolases"/>
    <property type="match status" value="1"/>
</dbReference>
<dbReference type="Proteomes" id="UP001190700">
    <property type="component" value="Unassembled WGS sequence"/>
</dbReference>
<dbReference type="PANTHER" id="PTHR10513">
    <property type="entry name" value="DEOXYNUCLEOSIDE KINASE"/>
    <property type="match status" value="1"/>
</dbReference>
<accession>A0AAE0LJ07</accession>
<dbReference type="InterPro" id="IPR027417">
    <property type="entry name" value="P-loop_NTPase"/>
</dbReference>
<evidence type="ECO:0000313" key="3">
    <source>
        <dbReference type="EMBL" id="KAK3287161.1"/>
    </source>
</evidence>
<feature type="region of interest" description="Disordered" evidence="1">
    <location>
        <begin position="1"/>
        <end position="25"/>
    </location>
</feature>
<organism evidence="3 4">
    <name type="scientific">Cymbomonas tetramitiformis</name>
    <dbReference type="NCBI Taxonomy" id="36881"/>
    <lineage>
        <taxon>Eukaryota</taxon>
        <taxon>Viridiplantae</taxon>
        <taxon>Chlorophyta</taxon>
        <taxon>Pyramimonadophyceae</taxon>
        <taxon>Pyramimonadales</taxon>
        <taxon>Pyramimonadaceae</taxon>
        <taxon>Cymbomonas</taxon>
    </lineage>
</organism>
<comment type="caution">
    <text evidence="3">The sequence shown here is derived from an EMBL/GenBank/DDBJ whole genome shotgun (WGS) entry which is preliminary data.</text>
</comment>
<dbReference type="InterPro" id="IPR031314">
    <property type="entry name" value="DNK_dom"/>
</dbReference>
<dbReference type="EMBL" id="LGRX02000984">
    <property type="protein sequence ID" value="KAK3287161.1"/>
    <property type="molecule type" value="Genomic_DNA"/>
</dbReference>
<gene>
    <name evidence="3" type="ORF">CYMTET_5315</name>
</gene>
<dbReference type="GO" id="GO:0005737">
    <property type="term" value="C:cytoplasm"/>
    <property type="evidence" value="ECO:0007669"/>
    <property type="project" value="TreeGrafter"/>
</dbReference>